<evidence type="ECO:0000313" key="2">
    <source>
        <dbReference type="EMBL" id="RRV13457.1"/>
    </source>
</evidence>
<dbReference type="SUPFAM" id="SSF51735">
    <property type="entry name" value="NAD(P)-binding Rossmann-fold domains"/>
    <property type="match status" value="1"/>
</dbReference>
<dbReference type="InterPro" id="IPR050259">
    <property type="entry name" value="SDR"/>
</dbReference>
<dbReference type="RefSeq" id="WP_125876792.1">
    <property type="nucleotide sequence ID" value="NZ_RHQL01000002.1"/>
</dbReference>
<dbReference type="AlphaFoldDB" id="A0A3R8VK08"/>
<comment type="similarity">
    <text evidence="1">Belongs to the short-chain dehydrogenases/reductases (SDR) family.</text>
</comment>
<proteinExistence type="inferred from homology"/>
<dbReference type="Pfam" id="PF13561">
    <property type="entry name" value="adh_short_C2"/>
    <property type="match status" value="1"/>
</dbReference>
<dbReference type="InterPro" id="IPR002347">
    <property type="entry name" value="SDR_fam"/>
</dbReference>
<reference evidence="2 3" key="1">
    <citation type="submission" date="2018-10" db="EMBL/GenBank/DDBJ databases">
        <title>Transmission dynamics of multidrug resistant bacteria on intensive care unit surfaces.</title>
        <authorList>
            <person name="D'Souza A.W."/>
            <person name="Potter R.F."/>
            <person name="Wallace M."/>
            <person name="Shupe A."/>
            <person name="Patel S."/>
            <person name="Sun S."/>
            <person name="Gul D."/>
            <person name="Kwon J.H."/>
            <person name="Andleeb S."/>
            <person name="Burnham C.-A.D."/>
            <person name="Dantas G."/>
        </authorList>
    </citation>
    <scope>NUCLEOTIDE SEQUENCE [LARGE SCALE GENOMIC DNA]</scope>
    <source>
        <strain evidence="2 3">PX_177</strain>
    </source>
</reference>
<organism evidence="2 3">
    <name type="scientific">Stutzerimonas xanthomarina</name>
    <dbReference type="NCBI Taxonomy" id="271420"/>
    <lineage>
        <taxon>Bacteria</taxon>
        <taxon>Pseudomonadati</taxon>
        <taxon>Pseudomonadota</taxon>
        <taxon>Gammaproteobacteria</taxon>
        <taxon>Pseudomonadales</taxon>
        <taxon>Pseudomonadaceae</taxon>
        <taxon>Stutzerimonas</taxon>
    </lineage>
</organism>
<accession>A0A3R8VK08</accession>
<protein>
    <submittedName>
        <fullName evidence="2">SDR family oxidoreductase</fullName>
    </submittedName>
</protein>
<dbReference type="InterPro" id="IPR036291">
    <property type="entry name" value="NAD(P)-bd_dom_sf"/>
</dbReference>
<dbReference type="EMBL" id="RHQL01000002">
    <property type="protein sequence ID" value="RRV13457.1"/>
    <property type="molecule type" value="Genomic_DNA"/>
</dbReference>
<comment type="caution">
    <text evidence="2">The sequence shown here is derived from an EMBL/GenBank/DDBJ whole genome shotgun (WGS) entry which is preliminary data.</text>
</comment>
<name>A0A3R8VK08_9GAMM</name>
<dbReference type="PANTHER" id="PTHR42879:SF6">
    <property type="entry name" value="NADPH-DEPENDENT REDUCTASE BACG"/>
    <property type="match status" value="1"/>
</dbReference>
<sequence length="264" mass="27049">MKLGLENKVALVSGGSKGIGRACAELLAEEGCQVMVVARGIEGIEASVQAIRAAGGRAAGVAADMSDASGVQRAVDATREAFGAPDIVISNVHGGEPCDFLKDDPAEFTDSFQNLVMSVVHLARATLPHMQAQGWGRLLTIGTAAAKEPAAGLRLMAANTARAGVVTLNKSLADEFAGQGITVNTLATGWIATEHMLDHIGQMAAAKGQPADAMLGKLARGIPVGRPGRPVEIASLAVYLCSDLAGYLTGCLIPVDGGSHRSAW</sequence>
<dbReference type="Proteomes" id="UP000276506">
    <property type="component" value="Unassembled WGS sequence"/>
</dbReference>
<evidence type="ECO:0000313" key="3">
    <source>
        <dbReference type="Proteomes" id="UP000276506"/>
    </source>
</evidence>
<dbReference type="Gene3D" id="3.40.50.720">
    <property type="entry name" value="NAD(P)-binding Rossmann-like Domain"/>
    <property type="match status" value="1"/>
</dbReference>
<dbReference type="PANTHER" id="PTHR42879">
    <property type="entry name" value="3-OXOACYL-(ACYL-CARRIER-PROTEIN) REDUCTASE"/>
    <property type="match status" value="1"/>
</dbReference>
<dbReference type="FunFam" id="3.40.50.720:FF:000084">
    <property type="entry name" value="Short-chain dehydrogenase reductase"/>
    <property type="match status" value="1"/>
</dbReference>
<evidence type="ECO:0000256" key="1">
    <source>
        <dbReference type="ARBA" id="ARBA00006484"/>
    </source>
</evidence>
<dbReference type="PRINTS" id="PR00081">
    <property type="entry name" value="GDHRDH"/>
</dbReference>
<gene>
    <name evidence="2" type="ORF">EGJ28_07555</name>
</gene>